<evidence type="ECO:0000313" key="10">
    <source>
        <dbReference type="Proteomes" id="UP000292003"/>
    </source>
</evidence>
<dbReference type="InterPro" id="IPR037045">
    <property type="entry name" value="S8pro/Inhibitor_I9_sf"/>
</dbReference>
<evidence type="ECO:0000256" key="6">
    <source>
        <dbReference type="RuleBase" id="RU003355"/>
    </source>
</evidence>
<gene>
    <name evidence="9" type="ORF">EWH70_08180</name>
</gene>
<dbReference type="Gene3D" id="3.30.70.80">
    <property type="entry name" value="Peptidase S8 propeptide/proteinase inhibitor I9"/>
    <property type="match status" value="1"/>
</dbReference>
<dbReference type="Gene3D" id="3.40.50.200">
    <property type="entry name" value="Peptidase S8/S53 domain"/>
    <property type="match status" value="1"/>
</dbReference>
<feature type="signal peptide" evidence="7">
    <location>
        <begin position="1"/>
        <end position="23"/>
    </location>
</feature>
<dbReference type="InterPro" id="IPR023828">
    <property type="entry name" value="Peptidase_S8_Ser-AS"/>
</dbReference>
<dbReference type="CDD" id="cd04077">
    <property type="entry name" value="Peptidases_S8_PCSK9_ProteinaseK_like"/>
    <property type="match status" value="1"/>
</dbReference>
<evidence type="ECO:0000256" key="7">
    <source>
        <dbReference type="SAM" id="SignalP"/>
    </source>
</evidence>
<evidence type="ECO:0000256" key="4">
    <source>
        <dbReference type="ARBA" id="ARBA00022825"/>
    </source>
</evidence>
<reference evidence="9 10" key="1">
    <citation type="submission" date="2019-02" db="EMBL/GenBank/DDBJ databases">
        <title>Draft genome sequence of Amycolatopsis sp. 8-3EHSu isolated from roots of Suaeda maritima.</title>
        <authorList>
            <person name="Duangmal K."/>
            <person name="Chantavorakit T."/>
        </authorList>
    </citation>
    <scope>NUCLEOTIDE SEQUENCE [LARGE SCALE GENOMIC DNA]</scope>
    <source>
        <strain evidence="9 10">8-3EHSu</strain>
    </source>
</reference>
<dbReference type="GO" id="GO:0004252">
    <property type="term" value="F:serine-type endopeptidase activity"/>
    <property type="evidence" value="ECO:0007669"/>
    <property type="project" value="UniProtKB-UniRule"/>
</dbReference>
<evidence type="ECO:0000256" key="2">
    <source>
        <dbReference type="ARBA" id="ARBA00022670"/>
    </source>
</evidence>
<dbReference type="PROSITE" id="PS00137">
    <property type="entry name" value="SUBTILASE_HIS"/>
    <property type="match status" value="1"/>
</dbReference>
<evidence type="ECO:0000259" key="8">
    <source>
        <dbReference type="Pfam" id="PF00082"/>
    </source>
</evidence>
<evidence type="ECO:0000256" key="1">
    <source>
        <dbReference type="ARBA" id="ARBA00011073"/>
    </source>
</evidence>
<keyword evidence="3 5" id="KW-0378">Hydrolase</keyword>
<dbReference type="InterPro" id="IPR015500">
    <property type="entry name" value="Peptidase_S8_subtilisin-rel"/>
</dbReference>
<dbReference type="InterPro" id="IPR000209">
    <property type="entry name" value="Peptidase_S8/S53_dom"/>
</dbReference>
<keyword evidence="4 5" id="KW-0720">Serine protease</keyword>
<protein>
    <submittedName>
        <fullName evidence="9">S8 family peptidase</fullName>
    </submittedName>
</protein>
<dbReference type="RefSeq" id="WP_130474647.1">
    <property type="nucleotide sequence ID" value="NZ_SFCC01000003.1"/>
</dbReference>
<dbReference type="PRINTS" id="PR00723">
    <property type="entry name" value="SUBTILISIN"/>
</dbReference>
<dbReference type="Pfam" id="PF00082">
    <property type="entry name" value="Peptidase_S8"/>
    <property type="match status" value="1"/>
</dbReference>
<dbReference type="InterPro" id="IPR022398">
    <property type="entry name" value="Peptidase_S8_His-AS"/>
</dbReference>
<dbReference type="AlphaFoldDB" id="A0A4Q7JCJ1"/>
<feature type="active site" description="Charge relay system" evidence="5">
    <location>
        <position position="179"/>
    </location>
</feature>
<dbReference type="InterPro" id="IPR050131">
    <property type="entry name" value="Peptidase_S8_subtilisin-like"/>
</dbReference>
<comment type="caution">
    <text evidence="9">The sequence shown here is derived from an EMBL/GenBank/DDBJ whole genome shotgun (WGS) entry which is preliminary data.</text>
</comment>
<feature type="chain" id="PRO_5020899549" evidence="7">
    <location>
        <begin position="24"/>
        <end position="392"/>
    </location>
</feature>
<dbReference type="PROSITE" id="PS00138">
    <property type="entry name" value="SUBTILASE_SER"/>
    <property type="match status" value="1"/>
</dbReference>
<dbReference type="SUPFAM" id="SSF54897">
    <property type="entry name" value="Protease propeptides/inhibitors"/>
    <property type="match status" value="1"/>
</dbReference>
<dbReference type="PROSITE" id="PS51892">
    <property type="entry name" value="SUBTILASE"/>
    <property type="match status" value="1"/>
</dbReference>
<dbReference type="InterPro" id="IPR023827">
    <property type="entry name" value="Peptidase_S8_Asp-AS"/>
</dbReference>
<dbReference type="GO" id="GO:0006508">
    <property type="term" value="P:proteolysis"/>
    <property type="evidence" value="ECO:0007669"/>
    <property type="project" value="UniProtKB-KW"/>
</dbReference>
<dbReference type="OrthoDB" id="9766923at2"/>
<dbReference type="InterPro" id="IPR036852">
    <property type="entry name" value="Peptidase_S8/S53_dom_sf"/>
</dbReference>
<dbReference type="Proteomes" id="UP000292003">
    <property type="component" value="Unassembled WGS sequence"/>
</dbReference>
<feature type="active site" description="Charge relay system" evidence="5">
    <location>
        <position position="332"/>
    </location>
</feature>
<organism evidence="9 10">
    <name type="scientific">Amycolatopsis suaedae</name>
    <dbReference type="NCBI Taxonomy" id="2510978"/>
    <lineage>
        <taxon>Bacteria</taxon>
        <taxon>Bacillati</taxon>
        <taxon>Actinomycetota</taxon>
        <taxon>Actinomycetes</taxon>
        <taxon>Pseudonocardiales</taxon>
        <taxon>Pseudonocardiaceae</taxon>
        <taxon>Amycolatopsis</taxon>
    </lineage>
</organism>
<name>A0A4Q7JCJ1_9PSEU</name>
<dbReference type="PANTHER" id="PTHR43806:SF11">
    <property type="entry name" value="CEREVISIN-RELATED"/>
    <property type="match status" value="1"/>
</dbReference>
<dbReference type="EMBL" id="SFCC01000003">
    <property type="protein sequence ID" value="RZQ64848.1"/>
    <property type="molecule type" value="Genomic_DNA"/>
</dbReference>
<dbReference type="SUPFAM" id="SSF52743">
    <property type="entry name" value="Subtilisin-like"/>
    <property type="match status" value="1"/>
</dbReference>
<dbReference type="PANTHER" id="PTHR43806">
    <property type="entry name" value="PEPTIDASE S8"/>
    <property type="match status" value="1"/>
</dbReference>
<proteinExistence type="inferred from homology"/>
<keyword evidence="10" id="KW-1185">Reference proteome</keyword>
<evidence type="ECO:0000256" key="3">
    <source>
        <dbReference type="ARBA" id="ARBA00022801"/>
    </source>
</evidence>
<feature type="domain" description="Peptidase S8/S53" evidence="8">
    <location>
        <begin position="139"/>
        <end position="372"/>
    </location>
</feature>
<evidence type="ECO:0000313" key="9">
    <source>
        <dbReference type="EMBL" id="RZQ64848.1"/>
    </source>
</evidence>
<dbReference type="FunFam" id="3.40.50.200:FF:000014">
    <property type="entry name" value="Proteinase K"/>
    <property type="match status" value="1"/>
</dbReference>
<keyword evidence="2 5" id="KW-0645">Protease</keyword>
<feature type="active site" description="Charge relay system" evidence="5">
    <location>
        <position position="146"/>
    </location>
</feature>
<dbReference type="PROSITE" id="PS00136">
    <property type="entry name" value="SUBTILASE_ASP"/>
    <property type="match status" value="1"/>
</dbReference>
<dbReference type="GO" id="GO:0005615">
    <property type="term" value="C:extracellular space"/>
    <property type="evidence" value="ECO:0007669"/>
    <property type="project" value="TreeGrafter"/>
</dbReference>
<accession>A0A4Q7JCJ1</accession>
<comment type="similarity">
    <text evidence="1 5 6">Belongs to the peptidase S8 family.</text>
</comment>
<keyword evidence="7" id="KW-0732">Signal</keyword>
<dbReference type="InterPro" id="IPR034193">
    <property type="entry name" value="PCSK9_ProteinaseK-like"/>
</dbReference>
<evidence type="ECO:0000256" key="5">
    <source>
        <dbReference type="PROSITE-ProRule" id="PRU01240"/>
    </source>
</evidence>
<sequence length="392" mass="39640">MRPAIALAGLAGLLLTLPGTAAAAQPEGVVVQAGQHVAGSYVVSLKPQAAAAAAGSLAGRYGGQVKATFSVAMHGFAVTGLDEAGARRLAADPAVRAVYEDGMARVAGVQDNPTWGIDRIDQKNLPLDRKYNYANTAPDVTVYIVDTGIRYSHSEFEGRAETGYDFVDEDPDANDCNGHGSHVAGTVGGKLYGVAKKVKLVGVKVLGCGGSAPDSDALQGIEWVAKNVVKPAVANFSMTFDTPDIGDEAMAGLLAAGVVPVVAGGNDNGGNACDRGPAKIPQAITVGSTDARDNRSSFSNVGRCLDLFAPGSNITSASHLSDNGNATMSGTSMATPHVAGAAALYLQTDRSATPATVSSKLTGNATSGVVRNAGSGSPNLLLNTGFITAAGR</sequence>